<comment type="caution">
    <text evidence="1">The sequence shown here is derived from an EMBL/GenBank/DDBJ whole genome shotgun (WGS) entry which is preliminary data.</text>
</comment>
<dbReference type="Proteomes" id="UP000238479">
    <property type="component" value="Chromosome 2"/>
</dbReference>
<proteinExistence type="predicted"/>
<dbReference type="Gramene" id="PRQ53647">
    <property type="protein sequence ID" value="PRQ53647"/>
    <property type="gene ID" value="RchiOBHm_Chr2g0168841"/>
</dbReference>
<dbReference type="AlphaFoldDB" id="A0A2P6S4N6"/>
<dbReference type="EMBL" id="PDCK01000040">
    <property type="protein sequence ID" value="PRQ53647.1"/>
    <property type="molecule type" value="Genomic_DNA"/>
</dbReference>
<keyword evidence="2" id="KW-1185">Reference proteome</keyword>
<organism evidence="1 2">
    <name type="scientific">Rosa chinensis</name>
    <name type="common">China rose</name>
    <dbReference type="NCBI Taxonomy" id="74649"/>
    <lineage>
        <taxon>Eukaryota</taxon>
        <taxon>Viridiplantae</taxon>
        <taxon>Streptophyta</taxon>
        <taxon>Embryophyta</taxon>
        <taxon>Tracheophyta</taxon>
        <taxon>Spermatophyta</taxon>
        <taxon>Magnoliopsida</taxon>
        <taxon>eudicotyledons</taxon>
        <taxon>Gunneridae</taxon>
        <taxon>Pentapetalae</taxon>
        <taxon>rosids</taxon>
        <taxon>fabids</taxon>
        <taxon>Rosales</taxon>
        <taxon>Rosaceae</taxon>
        <taxon>Rosoideae</taxon>
        <taxon>Rosoideae incertae sedis</taxon>
        <taxon>Rosa</taxon>
    </lineage>
</organism>
<gene>
    <name evidence="1" type="ORF">RchiOBHm_Chr2g0168841</name>
</gene>
<protein>
    <submittedName>
        <fullName evidence="1">Uncharacterized protein</fullName>
    </submittedName>
</protein>
<accession>A0A2P6S4N6</accession>
<evidence type="ECO:0000313" key="1">
    <source>
        <dbReference type="EMBL" id="PRQ53647.1"/>
    </source>
</evidence>
<name>A0A2P6S4N6_ROSCH</name>
<sequence>MRNRLLDGKIGMFLGVVIKNPASFAFVSTSIHLVNYNYLYNLYLLSKFSKSNPIKTYKIGKTNRWMRELKYFMRIGKNSANFVIVLTSINSVNRIYLYNHIFVNYIIQRATPSRHKKLGKLIFG</sequence>
<evidence type="ECO:0000313" key="2">
    <source>
        <dbReference type="Proteomes" id="UP000238479"/>
    </source>
</evidence>
<reference evidence="1 2" key="1">
    <citation type="journal article" date="2018" name="Nat. Genet.">
        <title>The Rosa genome provides new insights in the design of modern roses.</title>
        <authorList>
            <person name="Bendahmane M."/>
        </authorList>
    </citation>
    <scope>NUCLEOTIDE SEQUENCE [LARGE SCALE GENOMIC DNA]</scope>
    <source>
        <strain evidence="2">cv. Old Blush</strain>
    </source>
</reference>